<keyword evidence="1" id="KW-0472">Membrane</keyword>
<feature type="transmembrane region" description="Helical" evidence="1">
    <location>
        <begin position="37"/>
        <end position="61"/>
    </location>
</feature>
<proteinExistence type="predicted"/>
<evidence type="ECO:0000313" key="3">
    <source>
        <dbReference type="Proteomes" id="UP000642571"/>
    </source>
</evidence>
<keyword evidence="3" id="KW-1185">Reference proteome</keyword>
<organism evidence="2 3">
    <name type="scientific">Pontibacillus salipaludis</name>
    <dbReference type="NCBI Taxonomy" id="1697394"/>
    <lineage>
        <taxon>Bacteria</taxon>
        <taxon>Bacillati</taxon>
        <taxon>Bacillota</taxon>
        <taxon>Bacilli</taxon>
        <taxon>Bacillales</taxon>
        <taxon>Bacillaceae</taxon>
        <taxon>Pontibacillus</taxon>
    </lineage>
</organism>
<keyword evidence="1" id="KW-1133">Transmembrane helix</keyword>
<feature type="transmembrane region" description="Helical" evidence="1">
    <location>
        <begin position="67"/>
        <end position="84"/>
    </location>
</feature>
<dbReference type="EMBL" id="BMIN01000005">
    <property type="protein sequence ID" value="GGD08445.1"/>
    <property type="molecule type" value="Genomic_DNA"/>
</dbReference>
<evidence type="ECO:0000313" key="2">
    <source>
        <dbReference type="EMBL" id="GGD08445.1"/>
    </source>
</evidence>
<comment type="caution">
    <text evidence="2">The sequence shown here is derived from an EMBL/GenBank/DDBJ whole genome shotgun (WGS) entry which is preliminary data.</text>
</comment>
<dbReference type="RefSeq" id="WP_188652415.1">
    <property type="nucleotide sequence ID" value="NZ_BMIN01000005.1"/>
</dbReference>
<evidence type="ECO:0000256" key="1">
    <source>
        <dbReference type="SAM" id="Phobius"/>
    </source>
</evidence>
<name>A0ABQ1Q035_9BACI</name>
<protein>
    <submittedName>
        <fullName evidence="2">Uncharacterized protein</fullName>
    </submittedName>
</protein>
<reference evidence="3" key="1">
    <citation type="journal article" date="2019" name="Int. J. Syst. Evol. Microbiol.">
        <title>The Global Catalogue of Microorganisms (GCM) 10K type strain sequencing project: providing services to taxonomists for standard genome sequencing and annotation.</title>
        <authorList>
            <consortium name="The Broad Institute Genomics Platform"/>
            <consortium name="The Broad Institute Genome Sequencing Center for Infectious Disease"/>
            <person name="Wu L."/>
            <person name="Ma J."/>
        </authorList>
    </citation>
    <scope>NUCLEOTIDE SEQUENCE [LARGE SCALE GENOMIC DNA]</scope>
    <source>
        <strain evidence="3">CGMCC 1.15353</strain>
    </source>
</reference>
<feature type="transmembrane region" description="Helical" evidence="1">
    <location>
        <begin position="6"/>
        <end position="25"/>
    </location>
</feature>
<sequence length="98" mass="11094">MGVGIFTLVYLLLPQVVVFSLSILLRLYFRKLKVIHILMISVLVTVVFLLSMEGLLAAIGFYIGSNILVSILGILVAEFCFYIVHRAERKVDEKYNQS</sequence>
<dbReference type="Proteomes" id="UP000642571">
    <property type="component" value="Unassembled WGS sequence"/>
</dbReference>
<accession>A0ABQ1Q035</accession>
<keyword evidence="1" id="KW-0812">Transmembrane</keyword>
<gene>
    <name evidence="2" type="ORF">GCM10011389_15050</name>
</gene>